<name>A0AA36B4Z7_OCTVU</name>
<accession>A0AA36B4Z7</accession>
<proteinExistence type="predicted"/>
<dbReference type="GO" id="GO:0003676">
    <property type="term" value="F:nucleic acid binding"/>
    <property type="evidence" value="ECO:0007669"/>
    <property type="project" value="InterPro"/>
</dbReference>
<keyword evidence="2" id="KW-1185">Reference proteome</keyword>
<sequence>MVNVICERRTAISRQLGRELGCSNSTANIMRHILKFCAQGRVSRPPLSALNMEKRLQFCQEHPNARLHTGFLDEKWWHTFRDSKKIYRRSTSPHIYEHPPCHVPKAMLNAVISRDAPGGKVGFWPVAEQRQYVRNSRYHQRGDPYWRNLSCDGAFFCRTLDVDILPACEEHGIRILQMDNARPHIVNNLDASIAEVMARHPTVQLLLQPPQSPDLNPLDEGIFKVLADKVELKNPTTRHELHEAVLQSWEELSERKIRGCIQHQIRVRRQIVDCRGGNRFV</sequence>
<dbReference type="Proteomes" id="UP001162480">
    <property type="component" value="Chromosome 9"/>
</dbReference>
<dbReference type="AlphaFoldDB" id="A0AA36B4Z7"/>
<evidence type="ECO:0000313" key="1">
    <source>
        <dbReference type="EMBL" id="CAI9727468.1"/>
    </source>
</evidence>
<dbReference type="InterPro" id="IPR036397">
    <property type="entry name" value="RNaseH_sf"/>
</dbReference>
<protein>
    <submittedName>
        <fullName evidence="1">Uncharacterized protein</fullName>
    </submittedName>
</protein>
<organism evidence="1 2">
    <name type="scientific">Octopus vulgaris</name>
    <name type="common">Common octopus</name>
    <dbReference type="NCBI Taxonomy" id="6645"/>
    <lineage>
        <taxon>Eukaryota</taxon>
        <taxon>Metazoa</taxon>
        <taxon>Spiralia</taxon>
        <taxon>Lophotrochozoa</taxon>
        <taxon>Mollusca</taxon>
        <taxon>Cephalopoda</taxon>
        <taxon>Coleoidea</taxon>
        <taxon>Octopodiformes</taxon>
        <taxon>Octopoda</taxon>
        <taxon>Incirrata</taxon>
        <taxon>Octopodidae</taxon>
        <taxon>Octopus</taxon>
    </lineage>
</organism>
<evidence type="ECO:0000313" key="2">
    <source>
        <dbReference type="Proteomes" id="UP001162480"/>
    </source>
</evidence>
<dbReference type="PANTHER" id="PTHR47169">
    <property type="entry name" value="OS01G0541250 PROTEIN"/>
    <property type="match status" value="1"/>
</dbReference>
<gene>
    <name evidence="1" type="ORF">OCTVUL_1B014573</name>
</gene>
<dbReference type="Gene3D" id="3.30.420.10">
    <property type="entry name" value="Ribonuclease H-like superfamily/Ribonuclease H"/>
    <property type="match status" value="1"/>
</dbReference>
<dbReference type="EMBL" id="OX597822">
    <property type="protein sequence ID" value="CAI9727468.1"/>
    <property type="molecule type" value="Genomic_DNA"/>
</dbReference>
<dbReference type="PANTHER" id="PTHR47169:SF4">
    <property type="entry name" value="TRANSPOSASE TC1-LIKE DOMAIN-CONTAINING PROTEIN"/>
    <property type="match status" value="1"/>
</dbReference>
<reference evidence="1" key="1">
    <citation type="submission" date="2023-08" db="EMBL/GenBank/DDBJ databases">
        <authorList>
            <person name="Alioto T."/>
            <person name="Alioto T."/>
            <person name="Gomez Garrido J."/>
        </authorList>
    </citation>
    <scope>NUCLEOTIDE SEQUENCE</scope>
</reference>